<dbReference type="RefSeq" id="WP_200171866.1">
    <property type="nucleotide sequence ID" value="NZ_BAABKQ010000001.1"/>
</dbReference>
<sequence>MTAAPALHVLTPGAVARSPLPRGAGTRVSALAHALAPRTRTVVGGSAGAVAGVYPGIMPRSVWVEGVTVGAFAVIGVALTVLMTWLWARATRRLGGSPGRSRSAIATAVGCLGAVTAAAAWSAQSDRVSELSASGGYRPAVFAVAVAVCATALGAVRLVRARPRAVAALAVVLAALGSVSGAVALDEPPAAASSLAATAMSTRSGGPGSLVAWDSLGGHGRRFVGDTAHPGAIRTYAGLGSAADVTARAALAADDMVRAGGLDRRAVVVMVPTGSGWIDGTAAAGFEEFFGGDVAEVGMQYSSAPSWVSYLFAPDEAASAAHALISAVAARVSSVPAPRRPELYVYGESMGAAAGARALADAPQARGMLCGALWVGPPARFTDPVPGRSSVVVNASDPVPRWDPALALHPAEGAAEAAAPPWVPGVSFLQRSVDVVVSRSGPAGTGHVYGGGQVRGLPTCS</sequence>
<feature type="domain" description="Alpha/beta-hydrolase catalytic" evidence="2">
    <location>
        <begin position="233"/>
        <end position="380"/>
    </location>
</feature>
<evidence type="ECO:0000259" key="3">
    <source>
        <dbReference type="Pfam" id="PF15420"/>
    </source>
</evidence>
<organism evidence="4 5">
    <name type="scientific">Tomitella cavernea</name>
    <dbReference type="NCBI Taxonomy" id="1387982"/>
    <lineage>
        <taxon>Bacteria</taxon>
        <taxon>Bacillati</taxon>
        <taxon>Actinomycetota</taxon>
        <taxon>Actinomycetes</taxon>
        <taxon>Mycobacteriales</taxon>
        <taxon>Tomitella</taxon>
    </lineage>
</organism>
<dbReference type="EMBL" id="BAABKQ010000001">
    <property type="protein sequence ID" value="GAA4816750.1"/>
    <property type="molecule type" value="Genomic_DNA"/>
</dbReference>
<comment type="caution">
    <text evidence="4">The sequence shown here is derived from an EMBL/GenBank/DDBJ whole genome shotgun (WGS) entry which is preliminary data.</text>
</comment>
<feature type="domain" description="Alpha/beta-hydrolase N-terminal" evidence="3">
    <location>
        <begin position="55"/>
        <end position="226"/>
    </location>
</feature>
<dbReference type="Proteomes" id="UP001500839">
    <property type="component" value="Unassembled WGS sequence"/>
</dbReference>
<gene>
    <name evidence="4" type="ORF">GCM10023353_23860</name>
</gene>
<name>A0ABP9CUP7_9ACTN</name>
<dbReference type="Pfam" id="PF15420">
    <property type="entry name" value="Abhydrolase_9_N"/>
    <property type="match status" value="1"/>
</dbReference>
<keyword evidence="1" id="KW-0812">Transmembrane</keyword>
<dbReference type="Pfam" id="PF10081">
    <property type="entry name" value="Abhydrolase_9"/>
    <property type="match status" value="2"/>
</dbReference>
<feature type="transmembrane region" description="Helical" evidence="1">
    <location>
        <begin position="67"/>
        <end position="88"/>
    </location>
</feature>
<dbReference type="InterPro" id="IPR027788">
    <property type="entry name" value="Alpha/beta-hydrolase_N_dom"/>
</dbReference>
<evidence type="ECO:0000313" key="5">
    <source>
        <dbReference type="Proteomes" id="UP001500839"/>
    </source>
</evidence>
<evidence type="ECO:0000313" key="4">
    <source>
        <dbReference type="EMBL" id="GAA4816750.1"/>
    </source>
</evidence>
<accession>A0ABP9CUP7</accession>
<dbReference type="InterPro" id="IPR027787">
    <property type="entry name" value="Alpha/beta-hydrolase_catalytic"/>
</dbReference>
<dbReference type="SUPFAM" id="SSF53474">
    <property type="entry name" value="alpha/beta-Hydrolases"/>
    <property type="match status" value="1"/>
</dbReference>
<protein>
    <submittedName>
        <fullName evidence="4">Alpha/beta-hydrolase family protein</fullName>
    </submittedName>
</protein>
<keyword evidence="1" id="KW-1133">Transmembrane helix</keyword>
<feature type="transmembrane region" description="Helical" evidence="1">
    <location>
        <begin position="166"/>
        <end position="185"/>
    </location>
</feature>
<dbReference type="InterPro" id="IPR029058">
    <property type="entry name" value="AB_hydrolase_fold"/>
</dbReference>
<proteinExistence type="predicted"/>
<keyword evidence="5" id="KW-1185">Reference proteome</keyword>
<feature type="transmembrane region" description="Helical" evidence="1">
    <location>
        <begin position="100"/>
        <end position="121"/>
    </location>
</feature>
<feature type="domain" description="Alpha/beta-hydrolase catalytic" evidence="2">
    <location>
        <begin position="389"/>
        <end position="452"/>
    </location>
</feature>
<keyword evidence="1" id="KW-0472">Membrane</keyword>
<evidence type="ECO:0000259" key="2">
    <source>
        <dbReference type="Pfam" id="PF10081"/>
    </source>
</evidence>
<reference evidence="5" key="1">
    <citation type="journal article" date="2019" name="Int. J. Syst. Evol. Microbiol.">
        <title>The Global Catalogue of Microorganisms (GCM) 10K type strain sequencing project: providing services to taxonomists for standard genome sequencing and annotation.</title>
        <authorList>
            <consortium name="The Broad Institute Genomics Platform"/>
            <consortium name="The Broad Institute Genome Sequencing Center for Infectious Disease"/>
            <person name="Wu L."/>
            <person name="Ma J."/>
        </authorList>
    </citation>
    <scope>NUCLEOTIDE SEQUENCE [LARGE SCALE GENOMIC DNA]</scope>
    <source>
        <strain evidence="5">JCM 18542</strain>
    </source>
</reference>
<evidence type="ECO:0000256" key="1">
    <source>
        <dbReference type="SAM" id="Phobius"/>
    </source>
</evidence>
<feature type="transmembrane region" description="Helical" evidence="1">
    <location>
        <begin position="141"/>
        <end position="159"/>
    </location>
</feature>